<sequence length="364" mass="38404">MVRDRMNRGRRRMPRTYSEGCVPNMTQPNGATRIPLNTLAISFGTAGLASMWTSAGKALGLPDWPADTAWVIAAVVWVWLIVAHTVRGRASADTLVGQLQHPAQGPIAAIVPVVGMMLGAHLFLYWPVGGMVVALTSMAVTALYAGWLLAYWVTGTIEIDSVHGAFFLPTVAGTLIAAAVAADLGFASLAMGAFAVGVFFWGVIFALILARLIFRPALPAPLIPTLAILVAPPAVAGNAWFAIVGHSMDAVQDAFAASAVLLGLMQLALLPTYMRLKFSLGFWSFTFPAAALVGYAVGWLGIVRPWGWQVIAAAALALATGLIVAIAVASVRLAIASGRDRRRSAADELRDADSEIESDAVWTS</sequence>
<name>A0A916WF72_9MICO</name>
<dbReference type="CDD" id="cd09322">
    <property type="entry name" value="TDT_TehA_like"/>
    <property type="match status" value="1"/>
</dbReference>
<reference evidence="7" key="2">
    <citation type="submission" date="2020-09" db="EMBL/GenBank/DDBJ databases">
        <authorList>
            <person name="Sun Q."/>
            <person name="Zhou Y."/>
        </authorList>
    </citation>
    <scope>NUCLEOTIDE SEQUENCE</scope>
    <source>
        <strain evidence="7">CGMCC 1.12813</strain>
    </source>
</reference>
<keyword evidence="8" id="KW-1185">Reference proteome</keyword>
<dbReference type="GO" id="GO:0005886">
    <property type="term" value="C:plasma membrane"/>
    <property type="evidence" value="ECO:0007669"/>
    <property type="project" value="TreeGrafter"/>
</dbReference>
<keyword evidence="4 6" id="KW-0472">Membrane</keyword>
<feature type="transmembrane region" description="Helical" evidence="6">
    <location>
        <begin position="165"/>
        <end position="187"/>
    </location>
</feature>
<accession>A0A916WF72</accession>
<dbReference type="Proteomes" id="UP000606922">
    <property type="component" value="Unassembled WGS sequence"/>
</dbReference>
<dbReference type="AlphaFoldDB" id="A0A916WF72"/>
<feature type="transmembrane region" description="Helical" evidence="6">
    <location>
        <begin position="226"/>
        <end position="248"/>
    </location>
</feature>
<evidence type="ECO:0000256" key="5">
    <source>
        <dbReference type="SAM" id="MobiDB-lite"/>
    </source>
</evidence>
<dbReference type="InterPro" id="IPR004695">
    <property type="entry name" value="SLAC1/Mae1/Ssu1/TehA"/>
</dbReference>
<evidence type="ECO:0000256" key="4">
    <source>
        <dbReference type="ARBA" id="ARBA00023136"/>
    </source>
</evidence>
<evidence type="ECO:0000256" key="1">
    <source>
        <dbReference type="ARBA" id="ARBA00004141"/>
    </source>
</evidence>
<reference evidence="7" key="1">
    <citation type="journal article" date="2014" name="Int. J. Syst. Evol. Microbiol.">
        <title>Complete genome sequence of Corynebacterium casei LMG S-19264T (=DSM 44701T), isolated from a smear-ripened cheese.</title>
        <authorList>
            <consortium name="US DOE Joint Genome Institute (JGI-PGF)"/>
            <person name="Walter F."/>
            <person name="Albersmeier A."/>
            <person name="Kalinowski J."/>
            <person name="Ruckert C."/>
        </authorList>
    </citation>
    <scope>NUCLEOTIDE SEQUENCE</scope>
    <source>
        <strain evidence="7">CGMCC 1.12813</strain>
    </source>
</reference>
<feature type="transmembrane region" description="Helical" evidence="6">
    <location>
        <begin position="132"/>
        <end position="153"/>
    </location>
</feature>
<dbReference type="PANTHER" id="PTHR37955:SF1">
    <property type="entry name" value="DEP DOMAIN-CONTAINING PROTEIN"/>
    <property type="match status" value="1"/>
</dbReference>
<comment type="caution">
    <text evidence="7">The sequence shown here is derived from an EMBL/GenBank/DDBJ whole genome shotgun (WGS) entry which is preliminary data.</text>
</comment>
<evidence type="ECO:0000313" key="8">
    <source>
        <dbReference type="Proteomes" id="UP000606922"/>
    </source>
</evidence>
<feature type="region of interest" description="Disordered" evidence="5">
    <location>
        <begin position="1"/>
        <end position="24"/>
    </location>
</feature>
<proteinExistence type="predicted"/>
<dbReference type="Gene3D" id="1.50.10.150">
    <property type="entry name" value="Voltage-dependent anion channel"/>
    <property type="match status" value="1"/>
</dbReference>
<protein>
    <submittedName>
        <fullName evidence="7">Dicarboxylate transporter/tellurite-resistance protein TehA</fullName>
    </submittedName>
</protein>
<feature type="transmembrane region" description="Helical" evidence="6">
    <location>
        <begin position="193"/>
        <end position="214"/>
    </location>
</feature>
<feature type="transmembrane region" description="Helical" evidence="6">
    <location>
        <begin position="107"/>
        <end position="126"/>
    </location>
</feature>
<evidence type="ECO:0000256" key="2">
    <source>
        <dbReference type="ARBA" id="ARBA00022692"/>
    </source>
</evidence>
<gene>
    <name evidence="7" type="ORF">GCM10010979_06730</name>
</gene>
<evidence type="ECO:0000313" key="7">
    <source>
        <dbReference type="EMBL" id="GGA94894.1"/>
    </source>
</evidence>
<organism evidence="7 8">
    <name type="scientific">Conyzicola nivalis</name>
    <dbReference type="NCBI Taxonomy" id="1477021"/>
    <lineage>
        <taxon>Bacteria</taxon>
        <taxon>Bacillati</taxon>
        <taxon>Actinomycetota</taxon>
        <taxon>Actinomycetes</taxon>
        <taxon>Micrococcales</taxon>
        <taxon>Microbacteriaceae</taxon>
        <taxon>Conyzicola</taxon>
    </lineage>
</organism>
<feature type="transmembrane region" description="Helical" evidence="6">
    <location>
        <begin position="280"/>
        <end position="302"/>
    </location>
</feature>
<dbReference type="Pfam" id="PF03595">
    <property type="entry name" value="SLAC1"/>
    <property type="match status" value="1"/>
</dbReference>
<comment type="subcellular location">
    <subcellularLocation>
        <location evidence="1">Membrane</location>
        <topology evidence="1">Multi-pass membrane protein</topology>
    </subcellularLocation>
</comment>
<dbReference type="InterPro" id="IPR052951">
    <property type="entry name" value="Tellurite_res_ion_channel"/>
</dbReference>
<feature type="transmembrane region" description="Helical" evidence="6">
    <location>
        <begin position="254"/>
        <end position="273"/>
    </location>
</feature>
<keyword evidence="2 6" id="KW-0812">Transmembrane</keyword>
<dbReference type="EMBL" id="BMGB01000001">
    <property type="protein sequence ID" value="GGA94894.1"/>
    <property type="molecule type" value="Genomic_DNA"/>
</dbReference>
<dbReference type="GO" id="GO:0046583">
    <property type="term" value="F:monoatomic cation efflux transmembrane transporter activity"/>
    <property type="evidence" value="ECO:0007669"/>
    <property type="project" value="TreeGrafter"/>
</dbReference>
<feature type="transmembrane region" description="Helical" evidence="6">
    <location>
        <begin position="68"/>
        <end position="86"/>
    </location>
</feature>
<feature type="transmembrane region" description="Helical" evidence="6">
    <location>
        <begin position="34"/>
        <end position="56"/>
    </location>
</feature>
<evidence type="ECO:0000256" key="6">
    <source>
        <dbReference type="SAM" id="Phobius"/>
    </source>
</evidence>
<keyword evidence="3 6" id="KW-1133">Transmembrane helix</keyword>
<dbReference type="PANTHER" id="PTHR37955">
    <property type="entry name" value="TELLURITE RESISTANCE PROTEIN TEHA"/>
    <property type="match status" value="1"/>
</dbReference>
<feature type="transmembrane region" description="Helical" evidence="6">
    <location>
        <begin position="308"/>
        <end position="335"/>
    </location>
</feature>
<dbReference type="InterPro" id="IPR038665">
    <property type="entry name" value="Voltage-dep_anion_channel_sf"/>
</dbReference>
<evidence type="ECO:0000256" key="3">
    <source>
        <dbReference type="ARBA" id="ARBA00022989"/>
    </source>
</evidence>